<keyword evidence="8" id="KW-0812">Transmembrane</keyword>
<feature type="coiled-coil region" evidence="6">
    <location>
        <begin position="796"/>
        <end position="823"/>
    </location>
</feature>
<evidence type="ECO:0000256" key="7">
    <source>
        <dbReference type="SAM" id="MobiDB-lite"/>
    </source>
</evidence>
<keyword evidence="6" id="KW-0175">Coiled coil</keyword>
<keyword evidence="5" id="KW-0597">Phosphoprotein</keyword>
<proteinExistence type="predicted"/>
<dbReference type="Gene3D" id="3.30.565.10">
    <property type="entry name" value="Histidine kinase-like ATPase, C-terminal domain"/>
    <property type="match status" value="1"/>
</dbReference>
<dbReference type="Proteomes" id="UP000039865">
    <property type="component" value="Unassembled WGS sequence"/>
</dbReference>
<evidence type="ECO:0000256" key="3">
    <source>
        <dbReference type="ARBA" id="ARBA00022679"/>
    </source>
</evidence>
<dbReference type="Pfam" id="PF00072">
    <property type="entry name" value="Response_reg"/>
    <property type="match status" value="1"/>
</dbReference>
<dbReference type="Gene3D" id="3.40.50.2300">
    <property type="match status" value="1"/>
</dbReference>
<dbReference type="PANTHER" id="PTHR43047">
    <property type="entry name" value="TWO-COMPONENT HISTIDINE PROTEIN KINASE"/>
    <property type="match status" value="1"/>
</dbReference>
<evidence type="ECO:0000256" key="6">
    <source>
        <dbReference type="SAM" id="Coils"/>
    </source>
</evidence>
<dbReference type="InterPro" id="IPR003594">
    <property type="entry name" value="HATPase_dom"/>
</dbReference>
<evidence type="ECO:0000259" key="9">
    <source>
        <dbReference type="PROSITE" id="PS50109"/>
    </source>
</evidence>
<evidence type="ECO:0000313" key="12">
    <source>
        <dbReference type="Proteomes" id="UP000039865"/>
    </source>
</evidence>
<dbReference type="InterPro" id="IPR005467">
    <property type="entry name" value="His_kinase_dom"/>
</dbReference>
<dbReference type="InterPro" id="IPR011006">
    <property type="entry name" value="CheY-like_superfamily"/>
</dbReference>
<dbReference type="SUPFAM" id="SSF55874">
    <property type="entry name" value="ATPase domain of HSP90 chaperone/DNA topoisomerase II/histidine kinase"/>
    <property type="match status" value="1"/>
</dbReference>
<name>A0A078A084_STYLE</name>
<dbReference type="PANTHER" id="PTHR43047:SF72">
    <property type="entry name" value="OSMOSENSING HISTIDINE PROTEIN KINASE SLN1"/>
    <property type="match status" value="1"/>
</dbReference>
<evidence type="ECO:0000259" key="10">
    <source>
        <dbReference type="PROSITE" id="PS50110"/>
    </source>
</evidence>
<evidence type="ECO:0000256" key="5">
    <source>
        <dbReference type="PROSITE-ProRule" id="PRU00169"/>
    </source>
</evidence>
<feature type="transmembrane region" description="Helical" evidence="8">
    <location>
        <begin position="55"/>
        <end position="75"/>
    </location>
</feature>
<reference evidence="11 12" key="1">
    <citation type="submission" date="2014-06" db="EMBL/GenBank/DDBJ databases">
        <authorList>
            <person name="Swart Estienne"/>
        </authorList>
    </citation>
    <scope>NUCLEOTIDE SEQUENCE [LARGE SCALE GENOMIC DNA]</scope>
    <source>
        <strain evidence="11 12">130c</strain>
    </source>
</reference>
<feature type="compositionally biased region" description="Polar residues" evidence="7">
    <location>
        <begin position="873"/>
        <end position="890"/>
    </location>
</feature>
<dbReference type="SUPFAM" id="SSF52172">
    <property type="entry name" value="CheY-like"/>
    <property type="match status" value="1"/>
</dbReference>
<dbReference type="InterPro" id="IPR001789">
    <property type="entry name" value="Sig_transdc_resp-reg_receiver"/>
</dbReference>
<feature type="transmembrane region" description="Helical" evidence="8">
    <location>
        <begin position="32"/>
        <end position="49"/>
    </location>
</feature>
<keyword evidence="4 11" id="KW-0418">Kinase</keyword>
<feature type="region of interest" description="Disordered" evidence="7">
    <location>
        <begin position="873"/>
        <end position="920"/>
    </location>
</feature>
<feature type="region of interest" description="Disordered" evidence="7">
    <location>
        <begin position="335"/>
        <end position="356"/>
    </location>
</feature>
<dbReference type="GO" id="GO:0005886">
    <property type="term" value="C:plasma membrane"/>
    <property type="evidence" value="ECO:0007669"/>
    <property type="project" value="TreeGrafter"/>
</dbReference>
<dbReference type="Pfam" id="PF02518">
    <property type="entry name" value="HATPase_c"/>
    <property type="match status" value="1"/>
</dbReference>
<keyword evidence="12" id="KW-1185">Reference proteome</keyword>
<feature type="domain" description="Response regulatory" evidence="10">
    <location>
        <begin position="1493"/>
        <end position="1632"/>
    </location>
</feature>
<evidence type="ECO:0000313" key="11">
    <source>
        <dbReference type="EMBL" id="CDW75560.1"/>
    </source>
</evidence>
<evidence type="ECO:0000256" key="8">
    <source>
        <dbReference type="SAM" id="Phobius"/>
    </source>
</evidence>
<comment type="catalytic activity">
    <reaction evidence="1">
        <text>ATP + protein L-histidine = ADP + protein N-phospho-L-histidine.</text>
        <dbReference type="EC" id="2.7.13.3"/>
    </reaction>
</comment>
<keyword evidence="8" id="KW-0472">Membrane</keyword>
<dbReference type="OMA" id="WILIRTT"/>
<dbReference type="CDD" id="cd17546">
    <property type="entry name" value="REC_hyHK_CKI1_RcsC-like"/>
    <property type="match status" value="1"/>
</dbReference>
<dbReference type="SMART" id="SM00448">
    <property type="entry name" value="REC"/>
    <property type="match status" value="1"/>
</dbReference>
<sequence>MNGNCSTTTQEPFIHLKDGFQKLKTGLYNNSYLTLSLSSLLIAVSQIPSRADLCYLDWIFALSISLFQIFTVCKLKDFLFKEEYLPFFRDFLLTSLLMMMNHIYQIYDSSHKIALSMMIIGLIPSNIENDLNQQCNQKNSSSEELYYFKEEMPTLRQSELQRNIKILFLIYFNKESLTICLIAIFYLLNMEYRLLHDQQIIRELNQNLISSKISLNQEVQKWRGLIEKFPQGLIIINKSQCLYSNQMLSKQLHAYSENEAVGKVLQWCVKGEPYEKKVQVNQKYSLNVIRNNDFTPRVSHDYRRSLNKIEQNENSKQLFSSKFSNFNFVNEFKKESKPTLRNENSPENEKSGDNFFDNSNQFNNIDIMSNELNIDYSKAFIQLQQAFSRNNQPIYFSKSAMKVPTSRNNSCLDLTPLNRKTNDINSLFKPSNHDYPRQSLLNESFSANYSNIAAENQLEKKEFEIQTSLVQWGEEDTILLVIKDITDTQNFRKIKLQNKYKSKALCTLSHELRTPDYSLIEQNRLFIEVCYFNVRDIIIEVTEAFEYQARLKQLNFQIYFDQKLPQTINSDPNRIKQIMFNLIQNAIKFTSKGFIKIYIYLEMVKKRGKVKNFVNFEVEDTGIGIRQPEIPYLYELFGINKINKEKKNVGLGLSISYQLSKKLGRALNVESKYGSGTIMGFKVKNKCEEYANEGSLIQDEIMSQVEEEKSFDVESPAKLNLFILPDSQRGSRRTSNLLNREKTMNSRHIRKINSECVIEYDCILFESIRNDKIQEKQLFENQRKIKVVLRYQTNQNQDLSKLIREKQLNMEQLQKRGETQQQQLITTAKENQEMPNSNRYTRGIKNNNTIKNQNLSYNLTGTEFTLNKLTKQNTNQNEKGGQAWRQSSFIVRSPKKGNNKSGSIEISKDNEDSNNIDDQDQLSKQLKNQRSRTLISNQMEKSNLAFLNPQNINISKKRTFNAKAKQLRNISDQQNLNLTSYQHSSDFQSSMIRVNSPIENKKSSTKNVTFSKYDMKSIREDIINHKGISTSNQIDRTQIIALRQKLQSQQSNNLFLSIKNRSPRQSNEENKEQHREYKQMFSFHKNNMNTTNCNPQQQRELFNQYIEHGIIQQNNIVISGSSSNNNNMNSLYMNNNVRDSFNPIEREFNQRNSQVYQSLIKHQNQKLIQIQDQSDQKQNLEFYNQPQMALVNTDTDLNITEFNDDEKNAKFTNFELINKASIDDASQSFIKRQNNNMAKLDGLFMQSDSIDHQPQNNQRFIPPILILPANDSDSGEQVNMNPDSILQESSELINMGNDLRLQPEIHIDQVYPQQPITQSGVNFPQGFYEQLLLEQQLRNNLKNHSSSNSQQNNILTNISPQFGGKPFNFIPVDHYSYGFNPQIGQINTQQQIFTNMTLKNLNFKRGNTQINYQTDRYGLRDFQSVEDSPTNNKINMCIAIEENSKLNSDNYVDKDQGFTVEELEILQKQQLKEEITTFALRIREMRKECQCPSILIVEDDEFIKVMTKYTLMQVKFELHDVGNGQLAVEAVEEQNSKCNKCQGYLIILMDYDMPVMNGVEVFQPLISQLIQATLKIKKLQQEGKIEDIPIVAVSAFVASQEIERCLNSGMCDYSNQIQFHLFQQPSHLIHRGYSMCFLNG</sequence>
<keyword evidence="3" id="KW-0808">Transferase</keyword>
<protein>
    <recommendedName>
        <fullName evidence="2">histidine kinase</fullName>
        <ecNumber evidence="2">2.7.13.3</ecNumber>
    </recommendedName>
</protein>
<evidence type="ECO:0000256" key="1">
    <source>
        <dbReference type="ARBA" id="ARBA00000085"/>
    </source>
</evidence>
<organism evidence="11 12">
    <name type="scientific">Stylonychia lemnae</name>
    <name type="common">Ciliate</name>
    <dbReference type="NCBI Taxonomy" id="5949"/>
    <lineage>
        <taxon>Eukaryota</taxon>
        <taxon>Sar</taxon>
        <taxon>Alveolata</taxon>
        <taxon>Ciliophora</taxon>
        <taxon>Intramacronucleata</taxon>
        <taxon>Spirotrichea</taxon>
        <taxon>Stichotrichia</taxon>
        <taxon>Sporadotrichida</taxon>
        <taxon>Oxytrichidae</taxon>
        <taxon>Stylonychinae</taxon>
        <taxon>Stylonychia</taxon>
    </lineage>
</organism>
<keyword evidence="8" id="KW-1133">Transmembrane helix</keyword>
<evidence type="ECO:0000256" key="2">
    <source>
        <dbReference type="ARBA" id="ARBA00012438"/>
    </source>
</evidence>
<dbReference type="PROSITE" id="PS50110">
    <property type="entry name" value="RESPONSE_REGULATORY"/>
    <property type="match status" value="1"/>
</dbReference>
<dbReference type="GO" id="GO:0000155">
    <property type="term" value="F:phosphorelay sensor kinase activity"/>
    <property type="evidence" value="ECO:0007669"/>
    <property type="project" value="TreeGrafter"/>
</dbReference>
<dbReference type="PROSITE" id="PS50109">
    <property type="entry name" value="HIS_KIN"/>
    <property type="match status" value="1"/>
</dbReference>
<evidence type="ECO:0000256" key="4">
    <source>
        <dbReference type="ARBA" id="ARBA00022777"/>
    </source>
</evidence>
<dbReference type="EMBL" id="CCKQ01004404">
    <property type="protein sequence ID" value="CDW75560.1"/>
    <property type="molecule type" value="Genomic_DNA"/>
</dbReference>
<dbReference type="InterPro" id="IPR036890">
    <property type="entry name" value="HATPase_C_sf"/>
</dbReference>
<feature type="modified residue" description="4-aspartylphosphate" evidence="5">
    <location>
        <position position="1550"/>
    </location>
</feature>
<feature type="transmembrane region" description="Helical" evidence="8">
    <location>
        <begin position="166"/>
        <end position="188"/>
    </location>
</feature>
<dbReference type="InParanoid" id="A0A078A084"/>
<accession>A0A078A084</accession>
<dbReference type="GO" id="GO:0009927">
    <property type="term" value="F:histidine phosphotransfer kinase activity"/>
    <property type="evidence" value="ECO:0007669"/>
    <property type="project" value="TreeGrafter"/>
</dbReference>
<feature type="domain" description="Histidine kinase" evidence="9">
    <location>
        <begin position="516"/>
        <end position="687"/>
    </location>
</feature>
<dbReference type="SMART" id="SM00387">
    <property type="entry name" value="HATPase_c"/>
    <property type="match status" value="1"/>
</dbReference>
<dbReference type="EC" id="2.7.13.3" evidence="2"/>
<gene>
    <name evidence="11" type="primary">Contig9892.g10578</name>
    <name evidence="11" type="ORF">STYLEM_4550</name>
</gene>